<feature type="domain" description="Cyclin-like" evidence="12">
    <location>
        <begin position="127"/>
        <end position="211"/>
    </location>
</feature>
<evidence type="ECO:0000256" key="6">
    <source>
        <dbReference type="ARBA" id="ARBA00023015"/>
    </source>
</evidence>
<comment type="caution">
    <text evidence="13">The sequence shown here is derived from an EMBL/GenBank/DDBJ whole genome shotgun (WGS) entry which is preliminary data.</text>
</comment>
<dbReference type="InterPro" id="IPR036915">
    <property type="entry name" value="Cyclin-like_sf"/>
</dbReference>
<evidence type="ECO:0000259" key="12">
    <source>
        <dbReference type="SMART" id="SM00385"/>
    </source>
</evidence>
<keyword evidence="6" id="KW-0805">Transcription regulation</keyword>
<dbReference type="GO" id="GO:0000995">
    <property type="term" value="F:RNA polymerase III general transcription initiation factor activity"/>
    <property type="evidence" value="ECO:0007669"/>
    <property type="project" value="TreeGrafter"/>
</dbReference>
<dbReference type="GO" id="GO:0000126">
    <property type="term" value="C:transcription factor TFIIIB complex"/>
    <property type="evidence" value="ECO:0007669"/>
    <property type="project" value="TreeGrafter"/>
</dbReference>
<evidence type="ECO:0000256" key="4">
    <source>
        <dbReference type="ARBA" id="ARBA00022771"/>
    </source>
</evidence>
<feature type="compositionally biased region" description="Low complexity" evidence="11">
    <location>
        <begin position="243"/>
        <end position="262"/>
    </location>
</feature>
<dbReference type="InterPro" id="IPR000812">
    <property type="entry name" value="TFIIB"/>
</dbReference>
<feature type="domain" description="Cyclin-like" evidence="12">
    <location>
        <begin position="33"/>
        <end position="114"/>
    </location>
</feature>
<dbReference type="EMBL" id="SNRW01029491">
    <property type="protein sequence ID" value="KAA6358696.1"/>
    <property type="molecule type" value="Genomic_DNA"/>
</dbReference>
<feature type="region of interest" description="Disordered" evidence="11">
    <location>
        <begin position="227"/>
        <end position="325"/>
    </location>
</feature>
<dbReference type="OrthoDB" id="511529at2759"/>
<evidence type="ECO:0000256" key="3">
    <source>
        <dbReference type="ARBA" id="ARBA00022723"/>
    </source>
</evidence>
<evidence type="ECO:0000256" key="10">
    <source>
        <dbReference type="ARBA" id="ARBA00031009"/>
    </source>
</evidence>
<evidence type="ECO:0000313" key="14">
    <source>
        <dbReference type="Proteomes" id="UP000324800"/>
    </source>
</evidence>
<keyword evidence="8" id="KW-0804">Transcription</keyword>
<keyword evidence="9" id="KW-0539">Nucleus</keyword>
<dbReference type="Proteomes" id="UP000324800">
    <property type="component" value="Unassembled WGS sequence"/>
</dbReference>
<evidence type="ECO:0000256" key="7">
    <source>
        <dbReference type="ARBA" id="ARBA00023159"/>
    </source>
</evidence>
<dbReference type="AlphaFoldDB" id="A0A5J4TJR1"/>
<accession>A0A5J4TJR1</accession>
<evidence type="ECO:0000256" key="5">
    <source>
        <dbReference type="ARBA" id="ARBA00022833"/>
    </source>
</evidence>
<feature type="compositionally biased region" description="Acidic residues" evidence="11">
    <location>
        <begin position="230"/>
        <end position="242"/>
    </location>
</feature>
<sequence length="325" mass="37014">MVGQFVPNSGGGVNVGGHFLQESREVTIRNAKRRIGQLADLVGLNHRQVESAVRLYLLAVQMGFLRGRRSEIVHAVCLYIVCRRDRTHHMLIDFSDKMQINVFILGACLLKFIKTFHITMPIIDPSLFIHRFSANLDFGEKTHQVSLTALKLVQQMKRDWIVTGRSPAGVCGAALLIAARIHNFERSQKQIVEVVRICNHTLRNRLLEFEETPTAHMSLDEFNRATDELEKQEELDENEEVDNNNNNDNDNNEENNSNGVNNAKKGQQSEVKIVVGIGFGDVSSKGRQGGRDDGMDPPSFRRNREQEQEQQEQQEQQELNEEEQQ</sequence>
<dbReference type="SUPFAM" id="SSF47954">
    <property type="entry name" value="Cyclin-like"/>
    <property type="match status" value="2"/>
</dbReference>
<evidence type="ECO:0000256" key="2">
    <source>
        <dbReference type="ARBA" id="ARBA00010857"/>
    </source>
</evidence>
<protein>
    <recommendedName>
        <fullName evidence="10">B-related factor 1</fullName>
    </recommendedName>
</protein>
<reference evidence="13 14" key="1">
    <citation type="submission" date="2019-03" db="EMBL/GenBank/DDBJ databases">
        <title>Single cell metagenomics reveals metabolic interactions within the superorganism composed of flagellate Streblomastix strix and complex community of Bacteroidetes bacteria on its surface.</title>
        <authorList>
            <person name="Treitli S.C."/>
            <person name="Kolisko M."/>
            <person name="Husnik F."/>
            <person name="Keeling P."/>
            <person name="Hampl V."/>
        </authorList>
    </citation>
    <scope>NUCLEOTIDE SEQUENCE [LARGE SCALE GENOMIC DNA]</scope>
    <source>
        <strain evidence="13">ST1C</strain>
    </source>
</reference>
<comment type="similarity">
    <text evidence="2">Belongs to the TFIIB family.</text>
</comment>
<evidence type="ECO:0000256" key="1">
    <source>
        <dbReference type="ARBA" id="ARBA00004123"/>
    </source>
</evidence>
<dbReference type="InterPro" id="IPR013150">
    <property type="entry name" value="TFIIB_cyclin"/>
</dbReference>
<dbReference type="GO" id="GO:0017025">
    <property type="term" value="F:TBP-class protein binding"/>
    <property type="evidence" value="ECO:0007669"/>
    <property type="project" value="InterPro"/>
</dbReference>
<dbReference type="Gene3D" id="1.10.472.10">
    <property type="entry name" value="Cyclin-like"/>
    <property type="match status" value="2"/>
</dbReference>
<keyword evidence="7" id="KW-0010">Activator</keyword>
<dbReference type="GO" id="GO:0005634">
    <property type="term" value="C:nucleus"/>
    <property type="evidence" value="ECO:0007669"/>
    <property type="project" value="UniProtKB-SubCell"/>
</dbReference>
<dbReference type="InterPro" id="IPR013763">
    <property type="entry name" value="Cyclin-like_dom"/>
</dbReference>
<dbReference type="GO" id="GO:0001006">
    <property type="term" value="F:RNA polymerase III type 3 promoter sequence-specific DNA binding"/>
    <property type="evidence" value="ECO:0007669"/>
    <property type="project" value="TreeGrafter"/>
</dbReference>
<name>A0A5J4TJR1_9EUKA</name>
<dbReference type="GO" id="GO:0070897">
    <property type="term" value="P:transcription preinitiation complex assembly"/>
    <property type="evidence" value="ECO:0007669"/>
    <property type="project" value="InterPro"/>
</dbReference>
<dbReference type="PANTHER" id="PTHR11618">
    <property type="entry name" value="TRANSCRIPTION INITIATION FACTOR IIB-RELATED"/>
    <property type="match status" value="1"/>
</dbReference>
<dbReference type="CDD" id="cd20553">
    <property type="entry name" value="CYCLIN_TFIIIB90_rpt1"/>
    <property type="match status" value="1"/>
</dbReference>
<evidence type="ECO:0000256" key="11">
    <source>
        <dbReference type="SAM" id="MobiDB-lite"/>
    </source>
</evidence>
<gene>
    <name evidence="13" type="ORF">EZS28_045777</name>
</gene>
<keyword evidence="3" id="KW-0479">Metal-binding</keyword>
<keyword evidence="5" id="KW-0862">Zinc</keyword>
<evidence type="ECO:0000256" key="8">
    <source>
        <dbReference type="ARBA" id="ARBA00023163"/>
    </source>
</evidence>
<dbReference type="FunFam" id="1.10.472.10:FF:000002">
    <property type="entry name" value="Transcription factor IIIB 90 kDa subunit"/>
    <property type="match status" value="1"/>
</dbReference>
<dbReference type="Pfam" id="PF00382">
    <property type="entry name" value="TFIIB"/>
    <property type="match status" value="2"/>
</dbReference>
<organism evidence="13 14">
    <name type="scientific">Streblomastix strix</name>
    <dbReference type="NCBI Taxonomy" id="222440"/>
    <lineage>
        <taxon>Eukaryota</taxon>
        <taxon>Metamonada</taxon>
        <taxon>Preaxostyla</taxon>
        <taxon>Oxymonadida</taxon>
        <taxon>Streblomastigidae</taxon>
        <taxon>Streblomastix</taxon>
    </lineage>
</organism>
<keyword evidence="4" id="KW-0863">Zinc-finger</keyword>
<dbReference type="CDD" id="cd20554">
    <property type="entry name" value="CYCLIN_TFIIIB90_rpt2"/>
    <property type="match status" value="1"/>
</dbReference>
<dbReference type="FunFam" id="1.10.472.10:FF:000007">
    <property type="entry name" value="Transcription factor IIIB 90 kDa subunit"/>
    <property type="match status" value="1"/>
</dbReference>
<dbReference type="GO" id="GO:0097550">
    <property type="term" value="C:transcription preinitiation complex"/>
    <property type="evidence" value="ECO:0007669"/>
    <property type="project" value="TreeGrafter"/>
</dbReference>
<dbReference type="PRINTS" id="PR00685">
    <property type="entry name" value="TIFACTORIIB"/>
</dbReference>
<evidence type="ECO:0000313" key="13">
    <source>
        <dbReference type="EMBL" id="KAA6358696.1"/>
    </source>
</evidence>
<dbReference type="SMART" id="SM00385">
    <property type="entry name" value="CYCLIN"/>
    <property type="match status" value="2"/>
</dbReference>
<dbReference type="PANTHER" id="PTHR11618:SF4">
    <property type="entry name" value="TRANSCRIPTION FACTOR IIIB 90 KDA SUBUNIT"/>
    <property type="match status" value="1"/>
</dbReference>
<evidence type="ECO:0000256" key="9">
    <source>
        <dbReference type="ARBA" id="ARBA00023242"/>
    </source>
</evidence>
<proteinExistence type="inferred from homology"/>
<dbReference type="GO" id="GO:0008270">
    <property type="term" value="F:zinc ion binding"/>
    <property type="evidence" value="ECO:0007669"/>
    <property type="project" value="UniProtKB-KW"/>
</dbReference>
<comment type="subcellular location">
    <subcellularLocation>
        <location evidence="1">Nucleus</location>
    </subcellularLocation>
</comment>
<feature type="non-terminal residue" evidence="13">
    <location>
        <position position="325"/>
    </location>
</feature>